<dbReference type="Pfam" id="PF02836">
    <property type="entry name" value="Glyco_hydro_2_C"/>
    <property type="match status" value="1"/>
</dbReference>
<dbReference type="InterPro" id="IPR006101">
    <property type="entry name" value="Glyco_hydro_2"/>
</dbReference>
<feature type="domain" description="Glycosyl hydrolases family 2 sugar binding" evidence="13">
    <location>
        <begin position="52"/>
        <end position="185"/>
    </location>
</feature>
<dbReference type="InterPro" id="IPR036156">
    <property type="entry name" value="Beta-gal/glucu_dom_sf"/>
</dbReference>
<dbReference type="Gene3D" id="2.70.98.10">
    <property type="match status" value="1"/>
</dbReference>
<dbReference type="InterPro" id="IPR006103">
    <property type="entry name" value="Glyco_hydro_2_cat"/>
</dbReference>
<dbReference type="InterPro" id="IPR013783">
    <property type="entry name" value="Ig-like_fold"/>
</dbReference>
<dbReference type="PRINTS" id="PR00132">
    <property type="entry name" value="GLHYDRLASE2"/>
</dbReference>
<dbReference type="Pfam" id="PF00703">
    <property type="entry name" value="Glyco_hydro_2"/>
    <property type="match status" value="1"/>
</dbReference>
<dbReference type="InterPro" id="IPR011013">
    <property type="entry name" value="Gal_mutarotase_sf_dom"/>
</dbReference>
<dbReference type="InterPro" id="IPR017853">
    <property type="entry name" value="GH"/>
</dbReference>
<evidence type="ECO:0000256" key="2">
    <source>
        <dbReference type="ARBA" id="ARBA00001913"/>
    </source>
</evidence>
<dbReference type="PANTHER" id="PTHR46323">
    <property type="entry name" value="BETA-GALACTOSIDASE"/>
    <property type="match status" value="1"/>
</dbReference>
<evidence type="ECO:0000313" key="16">
    <source>
        <dbReference type="Proteomes" id="UP001165367"/>
    </source>
</evidence>
<evidence type="ECO:0000259" key="11">
    <source>
        <dbReference type="Pfam" id="PF00703"/>
    </source>
</evidence>
<gene>
    <name evidence="15" type="ORF">LZZ85_10955</name>
</gene>
<feature type="chain" id="PRO_5045719666" description="beta-galactosidase" evidence="10">
    <location>
        <begin position="20"/>
        <end position="923"/>
    </location>
</feature>
<evidence type="ECO:0000256" key="9">
    <source>
        <dbReference type="ARBA" id="ARBA00032230"/>
    </source>
</evidence>
<dbReference type="SUPFAM" id="SSF49303">
    <property type="entry name" value="beta-Galactosidase/glucuronidase domain"/>
    <property type="match status" value="1"/>
</dbReference>
<comment type="cofactor">
    <cofactor evidence="2">
        <name>Ca(2+)</name>
        <dbReference type="ChEBI" id="CHEBI:29108"/>
    </cofactor>
</comment>
<dbReference type="Gene3D" id="2.60.40.10">
    <property type="entry name" value="Immunoglobulins"/>
    <property type="match status" value="1"/>
</dbReference>
<dbReference type="SUPFAM" id="SSF74650">
    <property type="entry name" value="Galactose mutarotase-like"/>
    <property type="match status" value="1"/>
</dbReference>
<dbReference type="Proteomes" id="UP001165367">
    <property type="component" value="Unassembled WGS sequence"/>
</dbReference>
<dbReference type="RefSeq" id="WP_237871576.1">
    <property type="nucleotide sequence ID" value="NZ_JAKLTR010000006.1"/>
</dbReference>
<name>A0ABS9KR99_9BACT</name>
<evidence type="ECO:0000256" key="10">
    <source>
        <dbReference type="SAM" id="SignalP"/>
    </source>
</evidence>
<accession>A0ABS9KR99</accession>
<evidence type="ECO:0000256" key="8">
    <source>
        <dbReference type="ARBA" id="ARBA00023295"/>
    </source>
</evidence>
<feature type="domain" description="Glycoside hydrolase family 2 catalytic" evidence="12">
    <location>
        <begin position="289"/>
        <end position="505"/>
    </location>
</feature>
<dbReference type="SUPFAM" id="SSF49785">
    <property type="entry name" value="Galactose-binding domain-like"/>
    <property type="match status" value="1"/>
</dbReference>
<evidence type="ECO:0000313" key="15">
    <source>
        <dbReference type="EMBL" id="MCG2614805.1"/>
    </source>
</evidence>
<evidence type="ECO:0000259" key="13">
    <source>
        <dbReference type="Pfam" id="PF02837"/>
    </source>
</evidence>
<evidence type="ECO:0000259" key="12">
    <source>
        <dbReference type="Pfam" id="PF02836"/>
    </source>
</evidence>
<dbReference type="InterPro" id="IPR004199">
    <property type="entry name" value="B-gal_small/dom_5"/>
</dbReference>
<keyword evidence="7" id="KW-0106">Calcium</keyword>
<feature type="signal peptide" evidence="10">
    <location>
        <begin position="1"/>
        <end position="19"/>
    </location>
</feature>
<dbReference type="InterPro" id="IPR008979">
    <property type="entry name" value="Galactose-bd-like_sf"/>
</dbReference>
<comment type="catalytic activity">
    <reaction evidence="1">
        <text>Hydrolysis of terminal non-reducing beta-D-galactose residues in beta-D-galactosides.</text>
        <dbReference type="EC" id="3.2.1.23"/>
    </reaction>
</comment>
<evidence type="ECO:0000256" key="3">
    <source>
        <dbReference type="ARBA" id="ARBA00007401"/>
    </source>
</evidence>
<reference evidence="15" key="1">
    <citation type="submission" date="2022-01" db="EMBL/GenBank/DDBJ databases">
        <authorList>
            <person name="Jo J.-H."/>
            <person name="Im W.-T."/>
        </authorList>
    </citation>
    <scope>NUCLEOTIDE SEQUENCE</scope>
    <source>
        <strain evidence="15">NA20</strain>
    </source>
</reference>
<dbReference type="InterPro" id="IPR050347">
    <property type="entry name" value="Bact_Beta-galactosidase"/>
</dbReference>
<dbReference type="Gene3D" id="3.20.20.80">
    <property type="entry name" value="Glycosidases"/>
    <property type="match status" value="1"/>
</dbReference>
<keyword evidence="16" id="KW-1185">Reference proteome</keyword>
<dbReference type="InterPro" id="IPR006102">
    <property type="entry name" value="Ig-like_GH2"/>
</dbReference>
<comment type="caution">
    <text evidence="15">The sequence shown here is derived from an EMBL/GenBank/DDBJ whole genome shotgun (WGS) entry which is preliminary data.</text>
</comment>
<proteinExistence type="inferred from homology"/>
<evidence type="ECO:0000256" key="6">
    <source>
        <dbReference type="ARBA" id="ARBA00022801"/>
    </source>
</evidence>
<keyword evidence="8" id="KW-0326">Glycosidase</keyword>
<evidence type="ECO:0000256" key="7">
    <source>
        <dbReference type="ARBA" id="ARBA00022837"/>
    </source>
</evidence>
<dbReference type="InterPro" id="IPR006104">
    <property type="entry name" value="Glyco_hydro_2_N"/>
</dbReference>
<evidence type="ECO:0000256" key="1">
    <source>
        <dbReference type="ARBA" id="ARBA00001412"/>
    </source>
</evidence>
<comment type="subunit">
    <text evidence="4">Monomer.</text>
</comment>
<dbReference type="PANTHER" id="PTHR46323:SF2">
    <property type="entry name" value="BETA-GALACTOSIDASE"/>
    <property type="match status" value="1"/>
</dbReference>
<dbReference type="Gene3D" id="2.60.120.260">
    <property type="entry name" value="Galactose-binding domain-like"/>
    <property type="match status" value="1"/>
</dbReference>
<dbReference type="Pfam" id="PF02837">
    <property type="entry name" value="Glyco_hydro_2_N"/>
    <property type="match status" value="1"/>
</dbReference>
<evidence type="ECO:0000256" key="5">
    <source>
        <dbReference type="ARBA" id="ARBA00012756"/>
    </source>
</evidence>
<keyword evidence="10" id="KW-0732">Signal</keyword>
<protein>
    <recommendedName>
        <fullName evidence="5">beta-galactosidase</fullName>
        <ecNumber evidence="5">3.2.1.23</ecNumber>
    </recommendedName>
    <alternativeName>
        <fullName evidence="9">Lactase</fullName>
    </alternativeName>
</protein>
<comment type="similarity">
    <text evidence="3">Belongs to the glycosyl hydrolase 2 family.</text>
</comment>
<organism evidence="15 16">
    <name type="scientific">Terrimonas ginsenosidimutans</name>
    <dbReference type="NCBI Taxonomy" id="2908004"/>
    <lineage>
        <taxon>Bacteria</taxon>
        <taxon>Pseudomonadati</taxon>
        <taxon>Bacteroidota</taxon>
        <taxon>Chitinophagia</taxon>
        <taxon>Chitinophagales</taxon>
        <taxon>Chitinophagaceae</taxon>
        <taxon>Terrimonas</taxon>
    </lineage>
</organism>
<feature type="domain" description="Beta galactosidase small chain/" evidence="14">
    <location>
        <begin position="721"/>
        <end position="879"/>
    </location>
</feature>
<feature type="domain" description="Glycoside hydrolase family 2 immunoglobulin-like beta-sandwich" evidence="11">
    <location>
        <begin position="198"/>
        <end position="286"/>
    </location>
</feature>
<dbReference type="EMBL" id="JAKLTR010000006">
    <property type="protein sequence ID" value="MCG2614805.1"/>
    <property type="molecule type" value="Genomic_DNA"/>
</dbReference>
<dbReference type="SUPFAM" id="SSF51445">
    <property type="entry name" value="(Trans)glycosidases"/>
    <property type="match status" value="1"/>
</dbReference>
<dbReference type="Pfam" id="PF02929">
    <property type="entry name" value="Bgal_small_N"/>
    <property type="match status" value="1"/>
</dbReference>
<dbReference type="GO" id="GO:0016787">
    <property type="term" value="F:hydrolase activity"/>
    <property type="evidence" value="ECO:0007669"/>
    <property type="project" value="UniProtKB-KW"/>
</dbReference>
<dbReference type="EC" id="3.2.1.23" evidence="5"/>
<sequence>MKYISLIVFSLLICHTAFLQQTEKLYLSGKGKDDGIKWDFFCTAGMNAGKWSTISVPSCWELQGFGKYDYGFAKDSIRGKESGLYKYKFSVPSGWRGKKINIVFEGSMTDTEVKINGKLAGEKHQGAFYAFKYDITDLLNQSGENLLEVKVDKHSANASVNEAERKADFWIFGGIFRPVFLEALPVQFLDELAIDAKANGLLQANLKVNGAKDGQLNARVYAGNGKQLLSSFTQSFASSQSTISIGKKIAGVKNWSPEFPELYFLEIDLIAGGKKVHTIRQRFGFRTVELKQRDGIYVNGVKVKMKGVNRHSFWPTSGRTTSKEISIKDVLLMKEMNMNAVRMAHYPPDDHFLDVCDSLGLFVMDELAGWHGNYDTPTGTKLLREMISHDQNHPSIIFWANGNEGGHNFDLDKFFTEFDLQKRPVVHPWQLFNGVETQHYREYNYGIGSYDNGREIVMPTEFLHGQFDGGHGAGLEDYWESMWHRPRAAGGFLWDFADQGIVRRDLKDSIDTDKHRGADGIVGPYHEKEGSFFAIKEIWSPVYIFPKEITSGFDGKIELENRFHFTNINQCKFSFVLKKLLSGQSGTGTVIVSSIKPLEKGALQIKLPADWKDFDVLYLTAKGADGREIFTWSFPIIQPQMVINRMIPKTGSEKLSVELRDSVYHVSSGEMQVAIHERTGLLTKVTVKGKDLPFNNGPVIQQGINNFGKFSFRQQGDTLVIESAFDRKLHYNTLQWTFYPSGWIKMKVNYFPAEYFTDLVGVNFSFPESQMRSVDYMGKGPYRVWKNRMKGNQFGIWNKTYNGTETGETWIYPEFKGYHANMYWCRFNTSGQSFTVATEDEDLFFRLFTPAFKDDAWHNYMLVFPEGDISFMQGIAGIGTKTQRRETTGPMGMKNIFYDYEKDPTRYKTITLYFNFSGNETRY</sequence>
<keyword evidence="6 15" id="KW-0378">Hydrolase</keyword>
<evidence type="ECO:0000259" key="14">
    <source>
        <dbReference type="Pfam" id="PF02929"/>
    </source>
</evidence>
<dbReference type="InterPro" id="IPR014718">
    <property type="entry name" value="GH-type_carb-bd"/>
</dbReference>
<evidence type="ECO:0000256" key="4">
    <source>
        <dbReference type="ARBA" id="ARBA00011245"/>
    </source>
</evidence>